<protein>
    <submittedName>
        <fullName evidence="1">Uncharacterized protein</fullName>
    </submittedName>
</protein>
<name>A0A0B7B433_9EUPU</name>
<sequence>SPPLKYRKGVKTLKSLVFSNNNSNNRQKEYKLQENSEFSSKNKYIIKVGFIFQAVWKHVH</sequence>
<dbReference type="EMBL" id="HACG01040156">
    <property type="protein sequence ID" value="CEK87021.1"/>
    <property type="molecule type" value="Transcribed_RNA"/>
</dbReference>
<organism evidence="1">
    <name type="scientific">Arion vulgaris</name>
    <dbReference type="NCBI Taxonomy" id="1028688"/>
    <lineage>
        <taxon>Eukaryota</taxon>
        <taxon>Metazoa</taxon>
        <taxon>Spiralia</taxon>
        <taxon>Lophotrochozoa</taxon>
        <taxon>Mollusca</taxon>
        <taxon>Gastropoda</taxon>
        <taxon>Heterobranchia</taxon>
        <taxon>Euthyneura</taxon>
        <taxon>Panpulmonata</taxon>
        <taxon>Eupulmonata</taxon>
        <taxon>Stylommatophora</taxon>
        <taxon>Helicina</taxon>
        <taxon>Arionoidea</taxon>
        <taxon>Arionidae</taxon>
        <taxon>Arion</taxon>
    </lineage>
</organism>
<proteinExistence type="predicted"/>
<dbReference type="AlphaFoldDB" id="A0A0B7B433"/>
<feature type="non-terminal residue" evidence="1">
    <location>
        <position position="1"/>
    </location>
</feature>
<gene>
    <name evidence="1" type="primary">ORF156901</name>
</gene>
<reference evidence="1" key="1">
    <citation type="submission" date="2014-12" db="EMBL/GenBank/DDBJ databases">
        <title>Insight into the proteome of Arion vulgaris.</title>
        <authorList>
            <person name="Aradska J."/>
            <person name="Bulat T."/>
            <person name="Smidak R."/>
            <person name="Sarate P."/>
            <person name="Gangsoo J."/>
            <person name="Sialana F."/>
            <person name="Bilban M."/>
            <person name="Lubec G."/>
        </authorList>
    </citation>
    <scope>NUCLEOTIDE SEQUENCE</scope>
    <source>
        <tissue evidence="1">Skin</tissue>
    </source>
</reference>
<accession>A0A0B7B433</accession>
<evidence type="ECO:0000313" key="1">
    <source>
        <dbReference type="EMBL" id="CEK87021.1"/>
    </source>
</evidence>